<sequence>MNMKLIFVVVGVLIIGFLGWTMMKKDATPAMNDEVVQEESVMMEDESVKEEDVMMEEEKEMMETSPTEAMEY</sequence>
<proteinExistence type="predicted"/>
<evidence type="ECO:0000256" key="1">
    <source>
        <dbReference type="SAM" id="MobiDB-lite"/>
    </source>
</evidence>
<evidence type="ECO:0000313" key="3">
    <source>
        <dbReference type="EMBL" id="PJC30410.1"/>
    </source>
</evidence>
<dbReference type="AlphaFoldDB" id="A0A2M8EX20"/>
<name>A0A2M8EX20_9BACT</name>
<accession>A0A2M8EX20</accession>
<feature type="compositionally biased region" description="Acidic residues" evidence="1">
    <location>
        <begin position="38"/>
        <end position="60"/>
    </location>
</feature>
<evidence type="ECO:0000256" key="2">
    <source>
        <dbReference type="SAM" id="Phobius"/>
    </source>
</evidence>
<dbReference type="EMBL" id="PFSC01000154">
    <property type="protein sequence ID" value="PJC30410.1"/>
    <property type="molecule type" value="Genomic_DNA"/>
</dbReference>
<keyword evidence="2" id="KW-0472">Membrane</keyword>
<reference evidence="4" key="1">
    <citation type="submission" date="2017-09" db="EMBL/GenBank/DDBJ databases">
        <title>Depth-based differentiation of microbial function through sediment-hosted aquifers and enrichment of novel symbionts in the deep terrestrial subsurface.</title>
        <authorList>
            <person name="Probst A.J."/>
            <person name="Ladd B."/>
            <person name="Jarett J.K."/>
            <person name="Geller-Mcgrath D.E."/>
            <person name="Sieber C.M.K."/>
            <person name="Emerson J.B."/>
            <person name="Anantharaman K."/>
            <person name="Thomas B.C."/>
            <person name="Malmstrom R."/>
            <person name="Stieglmeier M."/>
            <person name="Klingl A."/>
            <person name="Woyke T."/>
            <person name="Ryan C.M."/>
            <person name="Banfield J.F."/>
        </authorList>
    </citation>
    <scope>NUCLEOTIDE SEQUENCE [LARGE SCALE GENOMIC DNA]</scope>
</reference>
<comment type="caution">
    <text evidence="3">The sequence shown here is derived from an EMBL/GenBank/DDBJ whole genome shotgun (WGS) entry which is preliminary data.</text>
</comment>
<keyword evidence="2" id="KW-1133">Transmembrane helix</keyword>
<evidence type="ECO:0000313" key="4">
    <source>
        <dbReference type="Proteomes" id="UP000231383"/>
    </source>
</evidence>
<gene>
    <name evidence="3" type="ORF">CO051_05865</name>
</gene>
<protein>
    <submittedName>
        <fullName evidence="3">Uncharacterized protein</fullName>
    </submittedName>
</protein>
<organism evidence="3 4">
    <name type="scientific">Candidatus Roizmanbacteria bacterium CG_4_9_14_0_2_um_filter_39_13</name>
    <dbReference type="NCBI Taxonomy" id="1974839"/>
    <lineage>
        <taxon>Bacteria</taxon>
        <taxon>Candidatus Roizmaniibacteriota</taxon>
    </lineage>
</organism>
<keyword evidence="2" id="KW-0812">Transmembrane</keyword>
<dbReference type="Proteomes" id="UP000231383">
    <property type="component" value="Unassembled WGS sequence"/>
</dbReference>
<feature type="region of interest" description="Disordered" evidence="1">
    <location>
        <begin position="38"/>
        <end position="72"/>
    </location>
</feature>
<feature type="transmembrane region" description="Helical" evidence="2">
    <location>
        <begin position="6"/>
        <end position="23"/>
    </location>
</feature>